<dbReference type="AlphaFoldDB" id="A0A2N0TRS2"/>
<keyword evidence="1" id="KW-0732">Signal</keyword>
<dbReference type="EMBL" id="MJBR01000034">
    <property type="protein sequence ID" value="OEY71849.1"/>
    <property type="molecule type" value="Genomic_DNA"/>
</dbReference>
<gene>
    <name evidence="3" type="ORF">APR40_04075</name>
    <name evidence="2" type="ORF">BHS39_04075</name>
</gene>
<sequence>MKNLFICILLFLSFSISAQERFIEDSFKLKKTETKTYATKDGEALKLDIYQPKKDTMQQRPLH</sequence>
<dbReference type="Proteomes" id="UP000232533">
    <property type="component" value="Unassembled WGS sequence"/>
</dbReference>
<evidence type="ECO:0000256" key="1">
    <source>
        <dbReference type="SAM" id="SignalP"/>
    </source>
</evidence>
<evidence type="ECO:0000313" key="3">
    <source>
        <dbReference type="EMBL" id="PKD17442.1"/>
    </source>
</evidence>
<evidence type="ECO:0000313" key="2">
    <source>
        <dbReference type="EMBL" id="OEY71849.1"/>
    </source>
</evidence>
<dbReference type="Proteomes" id="UP000176009">
    <property type="component" value="Unassembled WGS sequence"/>
</dbReference>
<organism evidence="3 5">
    <name type="scientific">Salegentibacter salarius</name>
    <dbReference type="NCBI Taxonomy" id="435906"/>
    <lineage>
        <taxon>Bacteria</taxon>
        <taxon>Pseudomonadati</taxon>
        <taxon>Bacteroidota</taxon>
        <taxon>Flavobacteriia</taxon>
        <taxon>Flavobacteriales</taxon>
        <taxon>Flavobacteriaceae</taxon>
        <taxon>Salegentibacter</taxon>
    </lineage>
</organism>
<name>A0A2N0TRS2_9FLAO</name>
<dbReference type="EMBL" id="LKTR01000034">
    <property type="protein sequence ID" value="PKD17442.1"/>
    <property type="molecule type" value="Genomic_DNA"/>
</dbReference>
<comment type="caution">
    <text evidence="3">The sequence shown here is derived from an EMBL/GenBank/DDBJ whole genome shotgun (WGS) entry which is preliminary data.</text>
</comment>
<proteinExistence type="predicted"/>
<keyword evidence="4" id="KW-1185">Reference proteome</keyword>
<reference evidence="2 4" key="2">
    <citation type="submission" date="2016-09" db="EMBL/GenBank/DDBJ databases">
        <title>Genome Sequence of Salegentibacter salarius,Isolated from a Marine Solar Saltern of the Yellow Sea in South Korea.</title>
        <authorList>
            <person name="Zheng Q."/>
            <person name="Liu Y."/>
        </authorList>
    </citation>
    <scope>NUCLEOTIDE SEQUENCE [LARGE SCALE GENOMIC DNA]</scope>
    <source>
        <strain evidence="2 4">KCTC 12974</strain>
    </source>
</reference>
<dbReference type="RefSeq" id="WP_070054930.1">
    <property type="nucleotide sequence ID" value="NZ_FVZF01000004.1"/>
</dbReference>
<dbReference type="OrthoDB" id="9803990at2"/>
<evidence type="ECO:0000313" key="4">
    <source>
        <dbReference type="Proteomes" id="UP000176009"/>
    </source>
</evidence>
<feature type="signal peptide" evidence="1">
    <location>
        <begin position="1"/>
        <end position="18"/>
    </location>
</feature>
<evidence type="ECO:0000313" key="5">
    <source>
        <dbReference type="Proteomes" id="UP000232533"/>
    </source>
</evidence>
<accession>A0A2N0TRS2</accession>
<protein>
    <recommendedName>
        <fullName evidence="6">Alpha/beta hydrolase</fullName>
    </recommendedName>
</protein>
<evidence type="ECO:0008006" key="6">
    <source>
        <dbReference type="Google" id="ProtNLM"/>
    </source>
</evidence>
<reference evidence="3 5" key="1">
    <citation type="submission" date="2015-10" db="EMBL/GenBank/DDBJ databases">
        <title>Draft genome sequence of Salegentibacter salinarum KCTC 12975.</title>
        <authorList>
            <person name="Lin W."/>
            <person name="Zheng Q."/>
        </authorList>
    </citation>
    <scope>NUCLEOTIDE SEQUENCE [LARGE SCALE GENOMIC DNA]</scope>
    <source>
        <strain evidence="3 5">KCTC 12974</strain>
    </source>
</reference>
<feature type="chain" id="PRO_5014968313" description="Alpha/beta hydrolase" evidence="1">
    <location>
        <begin position="19"/>
        <end position="63"/>
    </location>
</feature>